<accession>A0A9D4FHS9</accession>
<protein>
    <submittedName>
        <fullName evidence="1">Uncharacterized protein</fullName>
    </submittedName>
</protein>
<organism evidence="1 2">
    <name type="scientific">Dreissena polymorpha</name>
    <name type="common">Zebra mussel</name>
    <name type="synonym">Mytilus polymorpha</name>
    <dbReference type="NCBI Taxonomy" id="45954"/>
    <lineage>
        <taxon>Eukaryota</taxon>
        <taxon>Metazoa</taxon>
        <taxon>Spiralia</taxon>
        <taxon>Lophotrochozoa</taxon>
        <taxon>Mollusca</taxon>
        <taxon>Bivalvia</taxon>
        <taxon>Autobranchia</taxon>
        <taxon>Heteroconchia</taxon>
        <taxon>Euheterodonta</taxon>
        <taxon>Imparidentia</taxon>
        <taxon>Neoheterodontei</taxon>
        <taxon>Myida</taxon>
        <taxon>Dreissenoidea</taxon>
        <taxon>Dreissenidae</taxon>
        <taxon>Dreissena</taxon>
    </lineage>
</organism>
<sequence>MTYGTKVVETTTAGDAILTVTAIPTGTYTYALTVTGNPGSVGNIATASAASGAITLASTKSMDYETTKSIFFVVT</sequence>
<dbReference type="Proteomes" id="UP000828390">
    <property type="component" value="Unassembled WGS sequence"/>
</dbReference>
<reference evidence="1" key="1">
    <citation type="journal article" date="2019" name="bioRxiv">
        <title>The Genome of the Zebra Mussel, Dreissena polymorpha: A Resource for Invasive Species Research.</title>
        <authorList>
            <person name="McCartney M.A."/>
            <person name="Auch B."/>
            <person name="Kono T."/>
            <person name="Mallez S."/>
            <person name="Zhang Y."/>
            <person name="Obille A."/>
            <person name="Becker A."/>
            <person name="Abrahante J.E."/>
            <person name="Garbe J."/>
            <person name="Badalamenti J.P."/>
            <person name="Herman A."/>
            <person name="Mangelson H."/>
            <person name="Liachko I."/>
            <person name="Sullivan S."/>
            <person name="Sone E.D."/>
            <person name="Koren S."/>
            <person name="Silverstein K.A.T."/>
            <person name="Beckman K.B."/>
            <person name="Gohl D.M."/>
        </authorList>
    </citation>
    <scope>NUCLEOTIDE SEQUENCE</scope>
    <source>
        <strain evidence="1">Duluth1</strain>
        <tissue evidence="1">Whole animal</tissue>
    </source>
</reference>
<comment type="caution">
    <text evidence="1">The sequence shown here is derived from an EMBL/GenBank/DDBJ whole genome shotgun (WGS) entry which is preliminary data.</text>
</comment>
<evidence type="ECO:0000313" key="2">
    <source>
        <dbReference type="Proteomes" id="UP000828390"/>
    </source>
</evidence>
<dbReference type="AlphaFoldDB" id="A0A9D4FHS9"/>
<gene>
    <name evidence="1" type="ORF">DPMN_151514</name>
</gene>
<proteinExistence type="predicted"/>
<dbReference type="EMBL" id="JAIWYP010000007">
    <property type="protein sequence ID" value="KAH3797924.1"/>
    <property type="molecule type" value="Genomic_DNA"/>
</dbReference>
<keyword evidence="2" id="KW-1185">Reference proteome</keyword>
<reference evidence="1" key="2">
    <citation type="submission" date="2020-11" db="EMBL/GenBank/DDBJ databases">
        <authorList>
            <person name="McCartney M.A."/>
            <person name="Auch B."/>
            <person name="Kono T."/>
            <person name="Mallez S."/>
            <person name="Becker A."/>
            <person name="Gohl D.M."/>
            <person name="Silverstein K.A.T."/>
            <person name="Koren S."/>
            <person name="Bechman K.B."/>
            <person name="Herman A."/>
            <person name="Abrahante J.E."/>
            <person name="Garbe J."/>
        </authorList>
    </citation>
    <scope>NUCLEOTIDE SEQUENCE</scope>
    <source>
        <strain evidence="1">Duluth1</strain>
        <tissue evidence="1">Whole animal</tissue>
    </source>
</reference>
<name>A0A9D4FHS9_DREPO</name>
<evidence type="ECO:0000313" key="1">
    <source>
        <dbReference type="EMBL" id="KAH3797924.1"/>
    </source>
</evidence>